<dbReference type="EMBL" id="PJQY01001061">
    <property type="protein sequence ID" value="PQQ05632.1"/>
    <property type="molecule type" value="Genomic_DNA"/>
</dbReference>
<accession>A0A314YDU5</accession>
<dbReference type="InterPro" id="IPR033121">
    <property type="entry name" value="PEPTIDASE_A1"/>
</dbReference>
<organism evidence="5 6">
    <name type="scientific">Prunus yedoensis var. nudiflora</name>
    <dbReference type="NCBI Taxonomy" id="2094558"/>
    <lineage>
        <taxon>Eukaryota</taxon>
        <taxon>Viridiplantae</taxon>
        <taxon>Streptophyta</taxon>
        <taxon>Embryophyta</taxon>
        <taxon>Tracheophyta</taxon>
        <taxon>Spermatophyta</taxon>
        <taxon>Magnoliopsida</taxon>
        <taxon>eudicotyledons</taxon>
        <taxon>Gunneridae</taxon>
        <taxon>Pentapetalae</taxon>
        <taxon>rosids</taxon>
        <taxon>fabids</taxon>
        <taxon>Rosales</taxon>
        <taxon>Rosaceae</taxon>
        <taxon>Amygdaloideae</taxon>
        <taxon>Amygdaleae</taxon>
        <taxon>Prunus</taxon>
    </lineage>
</organism>
<dbReference type="InterPro" id="IPR051708">
    <property type="entry name" value="Plant_Aspart_Prot_A1"/>
</dbReference>
<name>A0A314YDU5_PRUYE</name>
<evidence type="ECO:0000256" key="2">
    <source>
        <dbReference type="ARBA" id="ARBA00022670"/>
    </source>
</evidence>
<dbReference type="Pfam" id="PF14543">
    <property type="entry name" value="TAXi_N"/>
    <property type="match status" value="2"/>
</dbReference>
<dbReference type="PROSITE" id="PS51767">
    <property type="entry name" value="PEPTIDASE_A1"/>
    <property type="match status" value="1"/>
</dbReference>
<keyword evidence="2" id="KW-0645">Protease</keyword>
<dbReference type="GO" id="GO:0006508">
    <property type="term" value="P:proteolysis"/>
    <property type="evidence" value="ECO:0007669"/>
    <property type="project" value="UniProtKB-KW"/>
</dbReference>
<sequence length="165" mass="18023">MKRDMDDGEGAQLMKLSIGTPPHDIYAVADTGSTLLWTQCEPCPRCYKQKNPNSTRKSPQHIGFFHVMHQNVTLRVILVTAGVVARETVTLTSTSGKPISFKNIVFGCGHNNTAMGTASPENEMGVVGLSFGNLSFVSQMLPMLEAESSPIVPCRTILVIRMWQA</sequence>
<keyword evidence="3" id="KW-0378">Hydrolase</keyword>
<evidence type="ECO:0000256" key="1">
    <source>
        <dbReference type="ARBA" id="ARBA00007447"/>
    </source>
</evidence>
<evidence type="ECO:0000256" key="3">
    <source>
        <dbReference type="ARBA" id="ARBA00022801"/>
    </source>
</evidence>
<comment type="caution">
    <text evidence="5">The sequence shown here is derived from an EMBL/GenBank/DDBJ whole genome shotgun (WGS) entry which is preliminary data.</text>
</comment>
<dbReference type="PANTHER" id="PTHR47967:SF39">
    <property type="entry name" value="ASPARTYL PROTEASE FAMILY PROTEIN, PUTATIVE-RELATED"/>
    <property type="match status" value="1"/>
</dbReference>
<evidence type="ECO:0000313" key="6">
    <source>
        <dbReference type="Proteomes" id="UP000250321"/>
    </source>
</evidence>
<dbReference type="STRING" id="2094558.A0A314YDU5"/>
<protein>
    <recommendedName>
        <fullName evidence="4">Peptidase A1 domain-containing protein</fullName>
    </recommendedName>
</protein>
<gene>
    <name evidence="5" type="ORF">Pyn_23683</name>
</gene>
<dbReference type="SUPFAM" id="SSF50630">
    <property type="entry name" value="Acid proteases"/>
    <property type="match status" value="1"/>
</dbReference>
<dbReference type="GO" id="GO:0005576">
    <property type="term" value="C:extracellular region"/>
    <property type="evidence" value="ECO:0007669"/>
    <property type="project" value="TreeGrafter"/>
</dbReference>
<dbReference type="Gene3D" id="2.40.70.10">
    <property type="entry name" value="Acid Proteases"/>
    <property type="match status" value="2"/>
</dbReference>
<dbReference type="GO" id="GO:0008233">
    <property type="term" value="F:peptidase activity"/>
    <property type="evidence" value="ECO:0007669"/>
    <property type="project" value="UniProtKB-KW"/>
</dbReference>
<dbReference type="Proteomes" id="UP000250321">
    <property type="component" value="Unassembled WGS sequence"/>
</dbReference>
<reference evidence="5 6" key="1">
    <citation type="submission" date="2018-02" db="EMBL/GenBank/DDBJ databases">
        <title>Draft genome of wild Prunus yedoensis var. nudiflora.</title>
        <authorList>
            <person name="Baek S."/>
            <person name="Kim J.-H."/>
            <person name="Choi K."/>
            <person name="Kim G.-B."/>
            <person name="Cho A."/>
            <person name="Jang H."/>
            <person name="Shin C.-H."/>
            <person name="Yu H.-J."/>
            <person name="Mun J.-H."/>
        </authorList>
    </citation>
    <scope>NUCLEOTIDE SEQUENCE [LARGE SCALE GENOMIC DNA]</scope>
    <source>
        <strain evidence="6">cv. Jeju island</strain>
        <tissue evidence="5">Leaf</tissue>
    </source>
</reference>
<keyword evidence="6" id="KW-1185">Reference proteome</keyword>
<dbReference type="PANTHER" id="PTHR47967">
    <property type="entry name" value="OS07G0603500 PROTEIN-RELATED"/>
    <property type="match status" value="1"/>
</dbReference>
<dbReference type="AlphaFoldDB" id="A0A314YDU5"/>
<dbReference type="InterPro" id="IPR021109">
    <property type="entry name" value="Peptidase_aspartic_dom_sf"/>
</dbReference>
<dbReference type="InterPro" id="IPR032861">
    <property type="entry name" value="TAXi_N"/>
</dbReference>
<proteinExistence type="inferred from homology"/>
<evidence type="ECO:0000313" key="5">
    <source>
        <dbReference type="EMBL" id="PQQ05632.1"/>
    </source>
</evidence>
<evidence type="ECO:0000259" key="4">
    <source>
        <dbReference type="PROSITE" id="PS51767"/>
    </source>
</evidence>
<dbReference type="OrthoDB" id="1107592at2759"/>
<feature type="domain" description="Peptidase A1" evidence="4">
    <location>
        <begin position="12"/>
        <end position="165"/>
    </location>
</feature>
<comment type="similarity">
    <text evidence="1">Belongs to the peptidase A1 family.</text>
</comment>